<comment type="subunit">
    <text evidence="3">Homodimer.</text>
</comment>
<evidence type="ECO:0000256" key="1">
    <source>
        <dbReference type="PIRSR" id="PIRSR600888-1"/>
    </source>
</evidence>
<evidence type="ECO:0000313" key="5">
    <source>
        <dbReference type="Proteomes" id="UP000093954"/>
    </source>
</evidence>
<dbReference type="InterPro" id="IPR011051">
    <property type="entry name" value="RmlC_Cupin_sf"/>
</dbReference>
<dbReference type="GO" id="GO:0008830">
    <property type="term" value="F:dTDP-4-dehydrorhamnose 3,5-epimerase activity"/>
    <property type="evidence" value="ECO:0007669"/>
    <property type="project" value="UniProtKB-UniRule"/>
</dbReference>
<dbReference type="PANTHER" id="PTHR21047">
    <property type="entry name" value="DTDP-6-DEOXY-D-GLUCOSE-3,5 EPIMERASE"/>
    <property type="match status" value="1"/>
</dbReference>
<dbReference type="PATRIC" id="fig|1353534.3.peg.681"/>
<dbReference type="GO" id="GO:0019305">
    <property type="term" value="P:dTDP-rhamnose biosynthetic process"/>
    <property type="evidence" value="ECO:0007669"/>
    <property type="project" value="UniProtKB-UniRule"/>
</dbReference>
<evidence type="ECO:0000313" key="4">
    <source>
        <dbReference type="EMBL" id="OBR95891.1"/>
    </source>
</evidence>
<sequence length="191" mass="22294">MIEIGKFNFKPVDIEGVYIIETGVFGDNRGYFMETYNYNDFKSAGLNEVFVQDNKSKSKKGVLRGLHFQKNYSQGKLVRVEKGEVFDVVVDLRERSSTYGKWIGVTLSEENRKQFYIPKGFAHGFLVISDEAEFCYKCTEFYHPEDEGGIIWNDPDINIKWPLEEIDNIIFSERDKLWPTLKECKNNIKKC</sequence>
<organism evidence="4 5">
    <name type="scientific">Clostridium ragsdalei P11</name>
    <dbReference type="NCBI Taxonomy" id="1353534"/>
    <lineage>
        <taxon>Bacteria</taxon>
        <taxon>Bacillati</taxon>
        <taxon>Bacillota</taxon>
        <taxon>Clostridia</taxon>
        <taxon>Eubacteriales</taxon>
        <taxon>Clostridiaceae</taxon>
        <taxon>Clostridium</taxon>
    </lineage>
</organism>
<evidence type="ECO:0000256" key="3">
    <source>
        <dbReference type="RuleBase" id="RU364069"/>
    </source>
</evidence>
<comment type="function">
    <text evidence="3">Catalyzes the epimerization of the C3' and C5'positions of dTDP-6-deoxy-D-xylo-4-hexulose, forming dTDP-6-deoxy-L-lyxo-4-hexulose.</text>
</comment>
<dbReference type="GO" id="GO:0000271">
    <property type="term" value="P:polysaccharide biosynthetic process"/>
    <property type="evidence" value="ECO:0007669"/>
    <property type="project" value="TreeGrafter"/>
</dbReference>
<feature type="site" description="Participates in a stacking interaction with the thymidine ring of dTDP-4-oxo-6-deoxyglucose" evidence="2">
    <location>
        <position position="142"/>
    </location>
</feature>
<dbReference type="UniPathway" id="UPA00124"/>
<dbReference type="NCBIfam" id="TIGR01221">
    <property type="entry name" value="rmlC"/>
    <property type="match status" value="1"/>
</dbReference>
<dbReference type="InterPro" id="IPR014710">
    <property type="entry name" value="RmlC-like_jellyroll"/>
</dbReference>
<gene>
    <name evidence="4" type="primary">rmlC</name>
    <name evidence="4" type="ORF">CLRAG_06720</name>
</gene>
<dbReference type="PANTHER" id="PTHR21047:SF2">
    <property type="entry name" value="THYMIDINE DIPHOSPHO-4-KETO-RHAMNOSE 3,5-EPIMERASE"/>
    <property type="match status" value="1"/>
</dbReference>
<dbReference type="EMBL" id="LROS01000007">
    <property type="protein sequence ID" value="OBR95891.1"/>
    <property type="molecule type" value="Genomic_DNA"/>
</dbReference>
<dbReference type="Gene3D" id="2.60.120.10">
    <property type="entry name" value="Jelly Rolls"/>
    <property type="match status" value="1"/>
</dbReference>
<reference evidence="4 5" key="1">
    <citation type="journal article" date="2012" name="Front. Microbiol.">
        <title>Draft Genome Sequence of the Virulent Strain 01-B526 of the Fish Pathogen Aeromonas salmonicida.</title>
        <authorList>
            <person name="Charette S.J."/>
            <person name="Brochu F."/>
            <person name="Boyle B."/>
            <person name="Filion G."/>
            <person name="Tanaka K.H."/>
            <person name="Derome N."/>
        </authorList>
    </citation>
    <scope>NUCLEOTIDE SEQUENCE [LARGE SCALE GENOMIC DNA]</scope>
    <source>
        <strain evidence="4 5">P11</strain>
    </source>
</reference>
<comment type="pathway">
    <text evidence="3">Carbohydrate biosynthesis; dTDP-L-rhamnose biosynthesis.</text>
</comment>
<dbReference type="InterPro" id="IPR000888">
    <property type="entry name" value="RmlC-like"/>
</dbReference>
<comment type="similarity">
    <text evidence="3">Belongs to the dTDP-4-dehydrorhamnose 3,5-epimerase family.</text>
</comment>
<evidence type="ECO:0000256" key="2">
    <source>
        <dbReference type="PIRSR" id="PIRSR600888-3"/>
    </source>
</evidence>
<dbReference type="Proteomes" id="UP000093954">
    <property type="component" value="Unassembled WGS sequence"/>
</dbReference>
<dbReference type="EC" id="5.1.3.13" evidence="3"/>
<feature type="active site" description="Proton donor" evidence="1">
    <location>
        <position position="136"/>
    </location>
</feature>
<proteinExistence type="inferred from homology"/>
<name>A0A1A6B0M0_9CLOT</name>
<dbReference type="SUPFAM" id="SSF51182">
    <property type="entry name" value="RmlC-like cupins"/>
    <property type="match status" value="1"/>
</dbReference>
<feature type="active site" description="Proton acceptor" evidence="1">
    <location>
        <position position="67"/>
    </location>
</feature>
<comment type="caution">
    <text evidence="4">The sequence shown here is derived from an EMBL/GenBank/DDBJ whole genome shotgun (WGS) entry which is preliminary data.</text>
</comment>
<accession>A0A1A6B0M0</accession>
<comment type="catalytic activity">
    <reaction evidence="3">
        <text>dTDP-4-dehydro-6-deoxy-alpha-D-glucose = dTDP-4-dehydro-beta-L-rhamnose</text>
        <dbReference type="Rhea" id="RHEA:16969"/>
        <dbReference type="ChEBI" id="CHEBI:57649"/>
        <dbReference type="ChEBI" id="CHEBI:62830"/>
        <dbReference type="EC" id="5.1.3.13"/>
    </reaction>
</comment>
<protein>
    <recommendedName>
        <fullName evidence="3">dTDP-4-dehydrorhamnose 3,5-epimerase</fullName>
        <ecNumber evidence="3">5.1.3.13</ecNumber>
    </recommendedName>
    <alternativeName>
        <fullName evidence="3">Thymidine diphospho-4-keto-rhamnose 3,5-epimerase</fullName>
    </alternativeName>
</protein>
<dbReference type="AlphaFoldDB" id="A0A1A6B0M0"/>
<keyword evidence="5" id="KW-1185">Reference proteome</keyword>
<dbReference type="Pfam" id="PF00908">
    <property type="entry name" value="dTDP_sugar_isom"/>
    <property type="match status" value="1"/>
</dbReference>
<dbReference type="CDD" id="cd00438">
    <property type="entry name" value="cupin_RmlC"/>
    <property type="match status" value="1"/>
</dbReference>
<keyword evidence="3 4" id="KW-0413">Isomerase</keyword>
<dbReference type="GO" id="GO:0005829">
    <property type="term" value="C:cytosol"/>
    <property type="evidence" value="ECO:0007669"/>
    <property type="project" value="TreeGrafter"/>
</dbReference>